<name>A0A1F5MKG6_9BACT</name>
<reference evidence="2 3" key="1">
    <citation type="journal article" date="2016" name="Nat. Commun.">
        <title>Thousands of microbial genomes shed light on interconnected biogeochemical processes in an aquifer system.</title>
        <authorList>
            <person name="Anantharaman K."/>
            <person name="Brown C.T."/>
            <person name="Hug L.A."/>
            <person name="Sharon I."/>
            <person name="Castelle C.J."/>
            <person name="Probst A.J."/>
            <person name="Thomas B.C."/>
            <person name="Singh A."/>
            <person name="Wilkins M.J."/>
            <person name="Karaoz U."/>
            <person name="Brodie E.L."/>
            <person name="Williams K.H."/>
            <person name="Hubbard S.S."/>
            <person name="Banfield J.F."/>
        </authorList>
    </citation>
    <scope>NUCLEOTIDE SEQUENCE [LARGE SCALE GENOMIC DNA]</scope>
</reference>
<feature type="compositionally biased region" description="Low complexity" evidence="1">
    <location>
        <begin position="604"/>
        <end position="639"/>
    </location>
</feature>
<accession>A0A1F5MKG6</accession>
<organism evidence="2 3">
    <name type="scientific">Candidatus Daviesbacteria bacterium RIFCSPLOWO2_01_FULL_40_24</name>
    <dbReference type="NCBI Taxonomy" id="1797787"/>
    <lineage>
        <taxon>Bacteria</taxon>
        <taxon>Candidatus Daviesiibacteriota</taxon>
    </lineage>
</organism>
<proteinExistence type="predicted"/>
<evidence type="ECO:0000313" key="2">
    <source>
        <dbReference type="EMBL" id="OGE65852.1"/>
    </source>
</evidence>
<evidence type="ECO:0000256" key="1">
    <source>
        <dbReference type="SAM" id="MobiDB-lite"/>
    </source>
</evidence>
<feature type="region of interest" description="Disordered" evidence="1">
    <location>
        <begin position="496"/>
        <end position="669"/>
    </location>
</feature>
<dbReference type="EMBL" id="MFDO01000004">
    <property type="protein sequence ID" value="OGE65852.1"/>
    <property type="molecule type" value="Genomic_DNA"/>
</dbReference>
<dbReference type="Proteomes" id="UP000178017">
    <property type="component" value="Unassembled WGS sequence"/>
</dbReference>
<sequence>MSPDQEPAFPSIESNLIDLSIPPRRDFISGLRNKFSLRIMAVATLAAAVGYASLGEVKASTVESTLSTGIIMVGTSLSPVQEAEVGNASTIGSVIAQLNSEIASRRVTNPSYLSRNTNNGAIVITESDRSLYQTTHGVALETDIETVEQSIRNDLAVSGVIPAGTNAASESVGFNVDFIINTQNASASLQVAKWDQPDAFITSGVQAVDGFTVIANATTRITNIKDQLIRDALRVPLAHYANIIPSNFATGGQMDNEIYPSLKTVQVHTDAKVSGNLINNGLVETGTGGISLNHASLLKFRQYQNTTHNLSEIVYNSYHLPAHFKNTRFRIHPVNGTVADYTINQSNQTTNADVSFTTSEFFIATATTGKSGKTLNNLSSRAITTANQPLGSEIFDVLANGSIDPRSSVAYIVFDRGLATERQAVVTANQLEYIFTTSVDQTSNTQASDITLYVRSFTSTDTVDSAKYLDMKYLINSNTTASTPLPTITSTATITQTATGTPTSTPTFTVTSTSTETPTVTQTATVTPTSTETQTSTATVTFTPTSTETPTTTSTVTFTATETATGTPTPTVTNTETQTTTATPSLTPTIQSPSGGFPFPPANPTSTETNTATPTATETATGTPTPTITNTETVTPTATIQSSGGGLPFPQSSSTPTETGTPTETPTEIPVSENKRYFPVIIQQTERIIGLESRVSSLIANIKKLLAV</sequence>
<feature type="compositionally biased region" description="Low complexity" evidence="1">
    <location>
        <begin position="652"/>
        <end position="669"/>
    </location>
</feature>
<comment type="caution">
    <text evidence="2">The sequence shown here is derived from an EMBL/GenBank/DDBJ whole genome shotgun (WGS) entry which is preliminary data.</text>
</comment>
<dbReference type="AlphaFoldDB" id="A0A1F5MKG6"/>
<feature type="compositionally biased region" description="Low complexity" evidence="1">
    <location>
        <begin position="496"/>
        <end position="589"/>
    </location>
</feature>
<gene>
    <name evidence="2" type="ORF">A3B49_03275</name>
</gene>
<evidence type="ECO:0000313" key="3">
    <source>
        <dbReference type="Proteomes" id="UP000178017"/>
    </source>
</evidence>
<protein>
    <submittedName>
        <fullName evidence="2">Uncharacterized protein</fullName>
    </submittedName>
</protein>